<gene>
    <name evidence="3" type="ORF">BJ508DRAFT_138200</name>
</gene>
<dbReference type="PANTHER" id="PTHR45808:SF2">
    <property type="entry name" value="RHO GTPASE-ACTIVATING PROTEIN 68F"/>
    <property type="match status" value="1"/>
</dbReference>
<dbReference type="SUPFAM" id="SSF52087">
    <property type="entry name" value="CRAL/TRIO domain"/>
    <property type="match status" value="1"/>
</dbReference>
<feature type="region of interest" description="Disordered" evidence="1">
    <location>
        <begin position="1"/>
        <end position="32"/>
    </location>
</feature>
<dbReference type="InterPro" id="IPR036865">
    <property type="entry name" value="CRAL-TRIO_dom_sf"/>
</dbReference>
<keyword evidence="4" id="KW-1185">Reference proteome</keyword>
<dbReference type="OrthoDB" id="410651at2759"/>
<dbReference type="PANTHER" id="PTHR45808">
    <property type="entry name" value="RHO GTPASE-ACTIVATING PROTEIN 68F"/>
    <property type="match status" value="1"/>
</dbReference>
<feature type="domain" description="Rho-GAP" evidence="2">
    <location>
        <begin position="216"/>
        <end position="405"/>
    </location>
</feature>
<proteinExistence type="predicted"/>
<dbReference type="SMART" id="SM00324">
    <property type="entry name" value="RhoGAP"/>
    <property type="match status" value="1"/>
</dbReference>
<name>A0A3N4I2V2_ASCIM</name>
<dbReference type="InterPro" id="IPR001251">
    <property type="entry name" value="CRAL-TRIO_dom"/>
</dbReference>
<dbReference type="GO" id="GO:0005096">
    <property type="term" value="F:GTPase activator activity"/>
    <property type="evidence" value="ECO:0007669"/>
    <property type="project" value="TreeGrafter"/>
</dbReference>
<sequence>MATPPSTSSSGKRLSFPSSKVSPPPHEEHPDFDPVLAGIASRILFRSGIDPISSGPLYVISAAALPDPKTTDYDRLLPYVLSCLPSDDELADSSLGGGTYSLVLFAGGRADGKTNRPPWGWILQAYYLLGRAVRKKIQRLWIVHERAWIRIILEMLQTVVSPKFRRKIIHVTDLSELSHHINICKLEIPLQVYLHDRKLCPYIQIPHPPPPLFGEPPFPHIAGQRKDEIPIVLTDCSRYLRAYGLRTEGLFRVAASKQILDIAQEAYDRRQRIRMNEFGPHVAAGLVKLYYRSLPSPIIPERIYEDLEVRFDKNNTASKEETLRILLYNTETNGGLPEDSRKLLTRHLLPLLSLVAAHEPDNKMTASNLAICISASLTRSEDIMRDTEISRGPVKLLIQWGIEEFDRLSPALPQRKSSTGIDSEKGGATVF</sequence>
<reference evidence="3 4" key="1">
    <citation type="journal article" date="2018" name="Nat. Ecol. Evol.">
        <title>Pezizomycetes genomes reveal the molecular basis of ectomycorrhizal truffle lifestyle.</title>
        <authorList>
            <person name="Murat C."/>
            <person name="Payen T."/>
            <person name="Noel B."/>
            <person name="Kuo A."/>
            <person name="Morin E."/>
            <person name="Chen J."/>
            <person name="Kohler A."/>
            <person name="Krizsan K."/>
            <person name="Balestrini R."/>
            <person name="Da Silva C."/>
            <person name="Montanini B."/>
            <person name="Hainaut M."/>
            <person name="Levati E."/>
            <person name="Barry K.W."/>
            <person name="Belfiori B."/>
            <person name="Cichocki N."/>
            <person name="Clum A."/>
            <person name="Dockter R.B."/>
            <person name="Fauchery L."/>
            <person name="Guy J."/>
            <person name="Iotti M."/>
            <person name="Le Tacon F."/>
            <person name="Lindquist E.A."/>
            <person name="Lipzen A."/>
            <person name="Malagnac F."/>
            <person name="Mello A."/>
            <person name="Molinier V."/>
            <person name="Miyauchi S."/>
            <person name="Poulain J."/>
            <person name="Riccioni C."/>
            <person name="Rubini A."/>
            <person name="Sitrit Y."/>
            <person name="Splivallo R."/>
            <person name="Traeger S."/>
            <person name="Wang M."/>
            <person name="Zifcakova L."/>
            <person name="Wipf D."/>
            <person name="Zambonelli A."/>
            <person name="Paolocci F."/>
            <person name="Nowrousian M."/>
            <person name="Ottonello S."/>
            <person name="Baldrian P."/>
            <person name="Spatafora J.W."/>
            <person name="Henrissat B."/>
            <person name="Nagy L.G."/>
            <person name="Aury J.M."/>
            <person name="Wincker P."/>
            <person name="Grigoriev I.V."/>
            <person name="Bonfante P."/>
            <person name="Martin F.M."/>
        </authorList>
    </citation>
    <scope>NUCLEOTIDE SEQUENCE [LARGE SCALE GENOMIC DNA]</scope>
    <source>
        <strain evidence="3 4">RN42</strain>
    </source>
</reference>
<feature type="compositionally biased region" description="Polar residues" evidence="1">
    <location>
        <begin position="1"/>
        <end position="21"/>
    </location>
</feature>
<evidence type="ECO:0000313" key="4">
    <source>
        <dbReference type="Proteomes" id="UP000275078"/>
    </source>
</evidence>
<dbReference type="STRING" id="1160509.A0A3N4I2V2"/>
<dbReference type="InterPro" id="IPR008936">
    <property type="entry name" value="Rho_GTPase_activation_prot"/>
</dbReference>
<organism evidence="3 4">
    <name type="scientific">Ascobolus immersus RN42</name>
    <dbReference type="NCBI Taxonomy" id="1160509"/>
    <lineage>
        <taxon>Eukaryota</taxon>
        <taxon>Fungi</taxon>
        <taxon>Dikarya</taxon>
        <taxon>Ascomycota</taxon>
        <taxon>Pezizomycotina</taxon>
        <taxon>Pezizomycetes</taxon>
        <taxon>Pezizales</taxon>
        <taxon>Ascobolaceae</taxon>
        <taxon>Ascobolus</taxon>
    </lineage>
</organism>
<dbReference type="Pfam" id="PF13716">
    <property type="entry name" value="CRAL_TRIO_2"/>
    <property type="match status" value="1"/>
</dbReference>
<dbReference type="GO" id="GO:0005737">
    <property type="term" value="C:cytoplasm"/>
    <property type="evidence" value="ECO:0007669"/>
    <property type="project" value="TreeGrafter"/>
</dbReference>
<dbReference type="GO" id="GO:0007264">
    <property type="term" value="P:small GTPase-mediated signal transduction"/>
    <property type="evidence" value="ECO:0007669"/>
    <property type="project" value="TreeGrafter"/>
</dbReference>
<dbReference type="CDD" id="cd00159">
    <property type="entry name" value="RhoGAP"/>
    <property type="match status" value="1"/>
</dbReference>
<dbReference type="PROSITE" id="PS50238">
    <property type="entry name" value="RHOGAP"/>
    <property type="match status" value="1"/>
</dbReference>
<accession>A0A3N4I2V2</accession>
<evidence type="ECO:0000313" key="3">
    <source>
        <dbReference type="EMBL" id="RPA79777.1"/>
    </source>
</evidence>
<dbReference type="SUPFAM" id="SSF48350">
    <property type="entry name" value="GTPase activation domain, GAP"/>
    <property type="match status" value="1"/>
</dbReference>
<dbReference type="Gene3D" id="1.10.555.10">
    <property type="entry name" value="Rho GTPase activation protein"/>
    <property type="match status" value="1"/>
</dbReference>
<dbReference type="InterPro" id="IPR000198">
    <property type="entry name" value="RhoGAP_dom"/>
</dbReference>
<protein>
    <submittedName>
        <fullName evidence="3">Rho GTPase activation protein</fullName>
    </submittedName>
</protein>
<dbReference type="AlphaFoldDB" id="A0A3N4I2V2"/>
<evidence type="ECO:0000259" key="2">
    <source>
        <dbReference type="PROSITE" id="PS50238"/>
    </source>
</evidence>
<dbReference type="CDD" id="cd00170">
    <property type="entry name" value="SEC14"/>
    <property type="match status" value="1"/>
</dbReference>
<dbReference type="Gene3D" id="3.40.525.10">
    <property type="entry name" value="CRAL-TRIO lipid binding domain"/>
    <property type="match status" value="1"/>
</dbReference>
<dbReference type="Proteomes" id="UP000275078">
    <property type="component" value="Unassembled WGS sequence"/>
</dbReference>
<dbReference type="Pfam" id="PF00620">
    <property type="entry name" value="RhoGAP"/>
    <property type="match status" value="1"/>
</dbReference>
<evidence type="ECO:0000256" key="1">
    <source>
        <dbReference type="SAM" id="MobiDB-lite"/>
    </source>
</evidence>
<dbReference type="EMBL" id="ML119695">
    <property type="protein sequence ID" value="RPA79777.1"/>
    <property type="molecule type" value="Genomic_DNA"/>
</dbReference>